<protein>
    <submittedName>
        <fullName evidence="2">Uncharacterized protein</fullName>
    </submittedName>
</protein>
<gene>
    <name evidence="2" type="ORF">LTRI10_LOCUS43647</name>
</gene>
<proteinExistence type="predicted"/>
<dbReference type="AlphaFoldDB" id="A0AAV2FZL7"/>
<keyword evidence="3" id="KW-1185">Reference proteome</keyword>
<reference evidence="2 3" key="1">
    <citation type="submission" date="2024-04" db="EMBL/GenBank/DDBJ databases">
        <authorList>
            <person name="Fracassetti M."/>
        </authorList>
    </citation>
    <scope>NUCLEOTIDE SEQUENCE [LARGE SCALE GENOMIC DNA]</scope>
</reference>
<accession>A0AAV2FZL7</accession>
<keyword evidence="1" id="KW-0472">Membrane</keyword>
<evidence type="ECO:0000313" key="3">
    <source>
        <dbReference type="Proteomes" id="UP001497516"/>
    </source>
</evidence>
<keyword evidence="1" id="KW-0812">Transmembrane</keyword>
<evidence type="ECO:0000256" key="1">
    <source>
        <dbReference type="SAM" id="Phobius"/>
    </source>
</evidence>
<feature type="transmembrane region" description="Helical" evidence="1">
    <location>
        <begin position="20"/>
        <end position="42"/>
    </location>
</feature>
<keyword evidence="1" id="KW-1133">Transmembrane helix</keyword>
<organism evidence="2 3">
    <name type="scientific">Linum trigynum</name>
    <dbReference type="NCBI Taxonomy" id="586398"/>
    <lineage>
        <taxon>Eukaryota</taxon>
        <taxon>Viridiplantae</taxon>
        <taxon>Streptophyta</taxon>
        <taxon>Embryophyta</taxon>
        <taxon>Tracheophyta</taxon>
        <taxon>Spermatophyta</taxon>
        <taxon>Magnoliopsida</taxon>
        <taxon>eudicotyledons</taxon>
        <taxon>Gunneridae</taxon>
        <taxon>Pentapetalae</taxon>
        <taxon>rosids</taxon>
        <taxon>fabids</taxon>
        <taxon>Malpighiales</taxon>
        <taxon>Linaceae</taxon>
        <taxon>Linum</taxon>
    </lineage>
</organism>
<evidence type="ECO:0000313" key="2">
    <source>
        <dbReference type="EMBL" id="CAL1403741.1"/>
    </source>
</evidence>
<feature type="transmembrane region" description="Helical" evidence="1">
    <location>
        <begin position="54"/>
        <end position="78"/>
    </location>
</feature>
<sequence length="118" mass="12487">MDDGTLAAMAAAGEEPTPSATGVILLTVSFGASAGILVWLAVSDAKHDGARDQSMFYIELFVVSMLCGYCVFFACQFCRKLVRRRRRWGFPGAGKMKVAPVVSSPAAGLDRLDAPAAV</sequence>
<dbReference type="Proteomes" id="UP001497516">
    <property type="component" value="Chromosome 7"/>
</dbReference>
<dbReference type="EMBL" id="OZ034820">
    <property type="protein sequence ID" value="CAL1403741.1"/>
    <property type="molecule type" value="Genomic_DNA"/>
</dbReference>
<name>A0AAV2FZL7_9ROSI</name>